<name>A0A5P8WCU8_9NOSO</name>
<keyword evidence="2" id="KW-1185">Reference proteome</keyword>
<protein>
    <submittedName>
        <fullName evidence="1">Uncharacterized protein</fullName>
    </submittedName>
</protein>
<gene>
    <name evidence="1" type="ORF">GXM_07948</name>
</gene>
<evidence type="ECO:0000313" key="2">
    <source>
        <dbReference type="Proteomes" id="UP000326678"/>
    </source>
</evidence>
<dbReference type="AlphaFoldDB" id="A0A5P8WCU8"/>
<accession>A0A5P8WCU8</accession>
<reference evidence="1 2" key="1">
    <citation type="submission" date="2019-10" db="EMBL/GenBank/DDBJ databases">
        <title>Genomic and transcriptomic insights into the perfect genentic adaptation of a filamentous nitrogen-fixing cyanobacterium to rice fields.</title>
        <authorList>
            <person name="Chen Z."/>
        </authorList>
    </citation>
    <scope>NUCLEOTIDE SEQUENCE [LARGE SCALE GENOMIC DNA]</scope>
    <source>
        <strain evidence="1">CCNUC1</strain>
    </source>
</reference>
<dbReference type="EMBL" id="CP045227">
    <property type="protein sequence ID" value="QFS50454.1"/>
    <property type="molecule type" value="Genomic_DNA"/>
</dbReference>
<dbReference type="Proteomes" id="UP000326678">
    <property type="component" value="Chromosome Gxm2"/>
</dbReference>
<proteinExistence type="predicted"/>
<dbReference type="KEGG" id="nsh:GXM_07948"/>
<evidence type="ECO:0000313" key="1">
    <source>
        <dbReference type="EMBL" id="QFS50454.1"/>
    </source>
</evidence>
<organism evidence="1 2">
    <name type="scientific">Nostoc sphaeroides CCNUC1</name>
    <dbReference type="NCBI Taxonomy" id="2653204"/>
    <lineage>
        <taxon>Bacteria</taxon>
        <taxon>Bacillati</taxon>
        <taxon>Cyanobacteriota</taxon>
        <taxon>Cyanophyceae</taxon>
        <taxon>Nostocales</taxon>
        <taxon>Nostocaceae</taxon>
        <taxon>Nostoc</taxon>
    </lineage>
</organism>
<sequence>MGTKTSIRKSSASLRDIELGCLVFLVVGECNNLPGFVTDIVQPPRPCSLWRWYRNSAVTSPVSDRNWEQSIDLMTLVL</sequence>